<gene>
    <name evidence="1" type="ORF">REJC140_04137</name>
</gene>
<sequence>MSIYYRYSDANALEGTIVVSLYRSGDEIRAFIEEVAEPQTGETIFPAEEMEPEAAFRIAENKNRDPSRPVLVELKEGITWNDAWGELR</sequence>
<protein>
    <submittedName>
        <fullName evidence="1">Zn-dependent oxidoreductase NADPH:quinone reductase</fullName>
    </submittedName>
</protein>
<accession>A0ABM8PT19</accession>
<evidence type="ECO:0000313" key="2">
    <source>
        <dbReference type="Proteomes" id="UP000606921"/>
    </source>
</evidence>
<dbReference type="RefSeq" id="WP_142593392.1">
    <property type="nucleotide sequence ID" value="NZ_CABFWF030000013.1"/>
</dbReference>
<reference evidence="1 2" key="1">
    <citation type="submission" date="2020-11" db="EMBL/GenBank/DDBJ databases">
        <authorList>
            <person name="Lassalle F."/>
        </authorList>
    </citation>
    <scope>NUCLEOTIDE SEQUENCE [LARGE SCALE GENOMIC DNA]</scope>
    <source>
        <strain evidence="1 2">JC140</strain>
    </source>
</reference>
<dbReference type="Proteomes" id="UP000606921">
    <property type="component" value="Unassembled WGS sequence"/>
</dbReference>
<dbReference type="EMBL" id="CABFWF030000013">
    <property type="protein sequence ID" value="CAD7046783.1"/>
    <property type="molecule type" value="Genomic_DNA"/>
</dbReference>
<evidence type="ECO:0000313" key="1">
    <source>
        <dbReference type="EMBL" id="CAD7046783.1"/>
    </source>
</evidence>
<proteinExistence type="predicted"/>
<name>A0ABM8PT19_9HYPH</name>
<keyword evidence="2" id="KW-1185">Reference proteome</keyword>
<organism evidence="1 2">
    <name type="scientific">Pseudorhizobium endolithicum</name>
    <dbReference type="NCBI Taxonomy" id="1191678"/>
    <lineage>
        <taxon>Bacteria</taxon>
        <taxon>Pseudomonadati</taxon>
        <taxon>Pseudomonadota</taxon>
        <taxon>Alphaproteobacteria</taxon>
        <taxon>Hyphomicrobiales</taxon>
        <taxon>Rhizobiaceae</taxon>
        <taxon>Rhizobium/Agrobacterium group</taxon>
        <taxon>Pseudorhizobium</taxon>
    </lineage>
</organism>
<comment type="caution">
    <text evidence="1">The sequence shown here is derived from an EMBL/GenBank/DDBJ whole genome shotgun (WGS) entry which is preliminary data.</text>
</comment>